<dbReference type="Proteomes" id="UP000799750">
    <property type="component" value="Unassembled WGS sequence"/>
</dbReference>
<sequence>MKNRNFFVNIVDSANRVLPEYSCEAGVSFEGEGSQANTNRVWSKYARIVSTEDQEFGIRIALPKDIFRLNASGAMVTIALDSSETGEYWTLSDTRFVPKEEWEPKDSGHNGVKHITIVDSIVKTWSRSDAFERKTFAFGAVSKAVSRDFHSLSKRTLNAQEQALQLDVVGKIKVEVQLGTMGPGASTRYFGRSRPKAAPWNVVEGDRTVTSLKSWEGGLQHCVRLNSLGECDAPEFVEDQSFRALNGDNGSIHVFKYVFRPQAIANREGWKLKEGDELPAISLAHTTATSQEPQSQAGPVNGRKNANLRKGNAKPRQPRLTRQSQTNPAPQDDGENELEETSDTEAEPQYFREKGTKKRKTPAAGMRASKRILGKAAAQTIAGHRDTSASRPILLDDDSSGVNSKASTLTPVEQTLPAGSPPAANDTASGSGEPTPRATNALEKSKTPMLPGGQGEEASDNRYSNVDIDDVTEIMSGHSIVDHTALGPRIREWSKKVPISDARTLAAIEAEKARCEERRAYLRSVQAARWAKQAGLEAEYFEIRALRKDADMKRILAGRSEDA</sequence>
<protein>
    <submittedName>
        <fullName evidence="2">Uncharacterized protein</fullName>
    </submittedName>
</protein>
<feature type="compositionally biased region" description="Polar residues" evidence="1">
    <location>
        <begin position="400"/>
        <end position="413"/>
    </location>
</feature>
<dbReference type="OrthoDB" id="10499731at2759"/>
<evidence type="ECO:0000256" key="1">
    <source>
        <dbReference type="SAM" id="MobiDB-lite"/>
    </source>
</evidence>
<feature type="compositionally biased region" description="Acidic residues" evidence="1">
    <location>
        <begin position="332"/>
        <end position="346"/>
    </location>
</feature>
<gene>
    <name evidence="2" type="ORF">BU16DRAFT_564004</name>
</gene>
<organism evidence="2 3">
    <name type="scientific">Lophium mytilinum</name>
    <dbReference type="NCBI Taxonomy" id="390894"/>
    <lineage>
        <taxon>Eukaryota</taxon>
        <taxon>Fungi</taxon>
        <taxon>Dikarya</taxon>
        <taxon>Ascomycota</taxon>
        <taxon>Pezizomycotina</taxon>
        <taxon>Dothideomycetes</taxon>
        <taxon>Pleosporomycetidae</taxon>
        <taxon>Mytilinidiales</taxon>
        <taxon>Mytilinidiaceae</taxon>
        <taxon>Lophium</taxon>
    </lineage>
</organism>
<accession>A0A6A6QKY6</accession>
<feature type="compositionally biased region" description="Polar residues" evidence="1">
    <location>
        <begin position="320"/>
        <end position="329"/>
    </location>
</feature>
<dbReference type="AlphaFoldDB" id="A0A6A6QKY6"/>
<evidence type="ECO:0000313" key="3">
    <source>
        <dbReference type="Proteomes" id="UP000799750"/>
    </source>
</evidence>
<name>A0A6A6QKY6_9PEZI</name>
<keyword evidence="3" id="KW-1185">Reference proteome</keyword>
<feature type="region of interest" description="Disordered" evidence="1">
    <location>
        <begin position="287"/>
        <end position="463"/>
    </location>
</feature>
<evidence type="ECO:0000313" key="2">
    <source>
        <dbReference type="EMBL" id="KAF2492696.1"/>
    </source>
</evidence>
<reference evidence="2" key="1">
    <citation type="journal article" date="2020" name="Stud. Mycol.">
        <title>101 Dothideomycetes genomes: a test case for predicting lifestyles and emergence of pathogens.</title>
        <authorList>
            <person name="Haridas S."/>
            <person name="Albert R."/>
            <person name="Binder M."/>
            <person name="Bloem J."/>
            <person name="Labutti K."/>
            <person name="Salamov A."/>
            <person name="Andreopoulos B."/>
            <person name="Baker S."/>
            <person name="Barry K."/>
            <person name="Bills G."/>
            <person name="Bluhm B."/>
            <person name="Cannon C."/>
            <person name="Castanera R."/>
            <person name="Culley D."/>
            <person name="Daum C."/>
            <person name="Ezra D."/>
            <person name="Gonzalez J."/>
            <person name="Henrissat B."/>
            <person name="Kuo A."/>
            <person name="Liang C."/>
            <person name="Lipzen A."/>
            <person name="Lutzoni F."/>
            <person name="Magnuson J."/>
            <person name="Mondo S."/>
            <person name="Nolan M."/>
            <person name="Ohm R."/>
            <person name="Pangilinan J."/>
            <person name="Park H.-J."/>
            <person name="Ramirez L."/>
            <person name="Alfaro M."/>
            <person name="Sun H."/>
            <person name="Tritt A."/>
            <person name="Yoshinaga Y."/>
            <person name="Zwiers L.-H."/>
            <person name="Turgeon B."/>
            <person name="Goodwin S."/>
            <person name="Spatafora J."/>
            <person name="Crous P."/>
            <person name="Grigoriev I."/>
        </authorList>
    </citation>
    <scope>NUCLEOTIDE SEQUENCE</scope>
    <source>
        <strain evidence="2">CBS 269.34</strain>
    </source>
</reference>
<dbReference type="EMBL" id="MU004193">
    <property type="protein sequence ID" value="KAF2492696.1"/>
    <property type="molecule type" value="Genomic_DNA"/>
</dbReference>
<feature type="compositionally biased region" description="Polar residues" evidence="1">
    <location>
        <begin position="287"/>
        <end position="298"/>
    </location>
</feature>
<proteinExistence type="predicted"/>